<dbReference type="Proteomes" id="UP001432027">
    <property type="component" value="Unassembled WGS sequence"/>
</dbReference>
<evidence type="ECO:0000256" key="6">
    <source>
        <dbReference type="SAM" id="Phobius"/>
    </source>
</evidence>
<evidence type="ECO:0000256" key="5">
    <source>
        <dbReference type="PROSITE-ProRule" id="PRU00025"/>
    </source>
</evidence>
<dbReference type="Gene3D" id="1.10.437.10">
    <property type="entry name" value="Blc2-like"/>
    <property type="match status" value="1"/>
</dbReference>
<proteinExistence type="inferred from homology"/>
<dbReference type="GO" id="GO:0042981">
    <property type="term" value="P:regulation of apoptotic process"/>
    <property type="evidence" value="ECO:0007669"/>
    <property type="project" value="InterPro"/>
</dbReference>
<dbReference type="InterPro" id="IPR036834">
    <property type="entry name" value="Bcl-2-like_sf"/>
</dbReference>
<dbReference type="SUPFAM" id="SSF56854">
    <property type="entry name" value="Bcl-2 inhibitors of programmed cell death"/>
    <property type="match status" value="1"/>
</dbReference>
<dbReference type="InterPro" id="IPR026298">
    <property type="entry name" value="Bcl-2_fam"/>
</dbReference>
<dbReference type="SMART" id="SM00337">
    <property type="entry name" value="BCL"/>
    <property type="match status" value="1"/>
</dbReference>
<accession>A0AAV5S929</accession>
<dbReference type="EMBL" id="BTSX01000001">
    <property type="protein sequence ID" value="GMS78458.1"/>
    <property type="molecule type" value="Genomic_DNA"/>
</dbReference>
<comment type="subcellular location">
    <subcellularLocation>
        <location evidence="1">Membrane</location>
    </subcellularLocation>
</comment>
<dbReference type="AlphaFoldDB" id="A0AAV5S929"/>
<organism evidence="8 9">
    <name type="scientific">Pristionchus entomophagus</name>
    <dbReference type="NCBI Taxonomy" id="358040"/>
    <lineage>
        <taxon>Eukaryota</taxon>
        <taxon>Metazoa</taxon>
        <taxon>Ecdysozoa</taxon>
        <taxon>Nematoda</taxon>
        <taxon>Chromadorea</taxon>
        <taxon>Rhabditida</taxon>
        <taxon>Rhabditina</taxon>
        <taxon>Diplogasteromorpha</taxon>
        <taxon>Diplogasteroidea</taxon>
        <taxon>Neodiplogasteridae</taxon>
        <taxon>Pristionchus</taxon>
    </lineage>
</organism>
<feature type="non-terminal residue" evidence="8">
    <location>
        <position position="1"/>
    </location>
</feature>
<keyword evidence="6" id="KW-1133">Transmembrane helix</keyword>
<evidence type="ECO:0000256" key="1">
    <source>
        <dbReference type="ARBA" id="ARBA00004370"/>
    </source>
</evidence>
<dbReference type="PANTHER" id="PTHR11256:SF50">
    <property type="entry name" value="APOPTOSIS REGULATOR CED-9"/>
    <property type="match status" value="1"/>
</dbReference>
<evidence type="ECO:0000256" key="4">
    <source>
        <dbReference type="ARBA" id="ARBA00023136"/>
    </source>
</evidence>
<reference evidence="8" key="1">
    <citation type="submission" date="2023-10" db="EMBL/GenBank/DDBJ databases">
        <title>Genome assembly of Pristionchus species.</title>
        <authorList>
            <person name="Yoshida K."/>
            <person name="Sommer R.J."/>
        </authorList>
    </citation>
    <scope>NUCLEOTIDE SEQUENCE</scope>
    <source>
        <strain evidence="8">RS0144</strain>
    </source>
</reference>
<comment type="caution">
    <text evidence="8">The sequence shown here is derived from an EMBL/GenBank/DDBJ whole genome shotgun (WGS) entry which is preliminary data.</text>
</comment>
<evidence type="ECO:0000313" key="8">
    <source>
        <dbReference type="EMBL" id="GMS78458.1"/>
    </source>
</evidence>
<dbReference type="PROSITE" id="PS50063">
    <property type="entry name" value="BH4_2"/>
    <property type="match status" value="1"/>
</dbReference>
<evidence type="ECO:0000256" key="2">
    <source>
        <dbReference type="ARBA" id="ARBA00009458"/>
    </source>
</evidence>
<gene>
    <name evidence="8" type="ORF">PENTCL1PPCAC_633</name>
</gene>
<dbReference type="GO" id="GO:0005741">
    <property type="term" value="C:mitochondrial outer membrane"/>
    <property type="evidence" value="ECO:0007669"/>
    <property type="project" value="TreeGrafter"/>
</dbReference>
<feature type="transmembrane region" description="Helical" evidence="6">
    <location>
        <begin position="196"/>
        <end position="216"/>
    </location>
</feature>
<keyword evidence="9" id="KW-1185">Reference proteome</keyword>
<comment type="similarity">
    <text evidence="2">Belongs to the Bcl-2 family.</text>
</comment>
<protein>
    <recommendedName>
        <fullName evidence="7">Apoptosis regulator Bcl-2 family BH4 domain-containing protein</fullName>
    </recommendedName>
</protein>
<dbReference type="PANTHER" id="PTHR11256">
    <property type="entry name" value="BCL-2 RELATED"/>
    <property type="match status" value="1"/>
</dbReference>
<keyword evidence="6" id="KW-0812">Transmembrane</keyword>
<name>A0AAV5S929_9BILA</name>
<evidence type="ECO:0000313" key="9">
    <source>
        <dbReference type="Proteomes" id="UP001432027"/>
    </source>
</evidence>
<feature type="domain" description="Apoptosis regulator Bcl-2 family BH4" evidence="7">
    <location>
        <begin position="21"/>
        <end position="40"/>
    </location>
</feature>
<dbReference type="InterPro" id="IPR003093">
    <property type="entry name" value="Bcl2_BH4"/>
</dbReference>
<sequence length="219" mass="24884">IERLEMAEQYENDWEDPRLAAKSFVSDYIVWRLAKDGLEWCEASDVPEEAYPEHIAMRRMCAIFEDRNVKELITLGEVLNLGSLNYTKYCKVVNQFGETKAGVPSDMTYGRMVGLVAFAGLLCVEKVKGCNMRGVELIALYTSNYIDKRIRSTWKDAMRSWAQFMEMTSHVSARHSRLSLQPPLYRSARSARPRRSSILVVTAASIVGACVVGRMFKGH</sequence>
<dbReference type="GO" id="GO:0097192">
    <property type="term" value="P:extrinsic apoptotic signaling pathway in absence of ligand"/>
    <property type="evidence" value="ECO:0007669"/>
    <property type="project" value="TreeGrafter"/>
</dbReference>
<dbReference type="GO" id="GO:0008630">
    <property type="term" value="P:intrinsic apoptotic signaling pathway in response to DNA damage"/>
    <property type="evidence" value="ECO:0007669"/>
    <property type="project" value="TreeGrafter"/>
</dbReference>
<dbReference type="InterPro" id="IPR002475">
    <property type="entry name" value="Bcl2-like"/>
</dbReference>
<feature type="short sequence motif" description="BH4" evidence="5">
    <location>
        <begin position="21"/>
        <end position="40"/>
    </location>
</feature>
<dbReference type="GO" id="GO:0051400">
    <property type="term" value="F:BH domain binding"/>
    <property type="evidence" value="ECO:0007669"/>
    <property type="project" value="TreeGrafter"/>
</dbReference>
<evidence type="ECO:0000256" key="3">
    <source>
        <dbReference type="ARBA" id="ARBA00022703"/>
    </source>
</evidence>
<dbReference type="InterPro" id="IPR046371">
    <property type="entry name" value="Bcl-2_BH1-3"/>
</dbReference>
<dbReference type="PROSITE" id="PS50062">
    <property type="entry name" value="BCL2_FAMILY"/>
    <property type="match status" value="1"/>
</dbReference>
<dbReference type="Pfam" id="PF00452">
    <property type="entry name" value="Bcl-2"/>
    <property type="match status" value="1"/>
</dbReference>
<dbReference type="GO" id="GO:0001836">
    <property type="term" value="P:release of cytochrome c from mitochondria"/>
    <property type="evidence" value="ECO:0007669"/>
    <property type="project" value="TreeGrafter"/>
</dbReference>
<keyword evidence="4 6" id="KW-0472">Membrane</keyword>
<evidence type="ECO:0000259" key="7">
    <source>
        <dbReference type="PROSITE" id="PS50063"/>
    </source>
</evidence>
<keyword evidence="3 5" id="KW-0053">Apoptosis</keyword>